<reference evidence="2" key="2">
    <citation type="submission" date="2020-07" db="EMBL/GenBank/DDBJ databases">
        <authorList>
            <person name="Vera ALvarez R."/>
            <person name="Arias-Moreno D.M."/>
            <person name="Jimenez-Jacinto V."/>
            <person name="Jimenez-Bremont J.F."/>
            <person name="Swaminathan K."/>
            <person name="Moose S.P."/>
            <person name="Guerrero-Gonzalez M.L."/>
            <person name="Marino-Ramirez L."/>
            <person name="Landsman D."/>
            <person name="Rodriguez-Kessler M."/>
            <person name="Delgado-Sanchez P."/>
        </authorList>
    </citation>
    <scope>NUCLEOTIDE SEQUENCE</scope>
    <source>
        <tissue evidence="2">Cladode</tissue>
    </source>
</reference>
<proteinExistence type="predicted"/>
<protein>
    <submittedName>
        <fullName evidence="2">Uncharacterized protein</fullName>
    </submittedName>
</protein>
<organism evidence="2">
    <name type="scientific">Opuntia streptacantha</name>
    <name type="common">Prickly pear cactus</name>
    <name type="synonym">Opuntia cardona</name>
    <dbReference type="NCBI Taxonomy" id="393608"/>
    <lineage>
        <taxon>Eukaryota</taxon>
        <taxon>Viridiplantae</taxon>
        <taxon>Streptophyta</taxon>
        <taxon>Embryophyta</taxon>
        <taxon>Tracheophyta</taxon>
        <taxon>Spermatophyta</taxon>
        <taxon>Magnoliopsida</taxon>
        <taxon>eudicotyledons</taxon>
        <taxon>Gunneridae</taxon>
        <taxon>Pentapetalae</taxon>
        <taxon>Caryophyllales</taxon>
        <taxon>Cactineae</taxon>
        <taxon>Cactaceae</taxon>
        <taxon>Opuntioideae</taxon>
        <taxon>Opuntia</taxon>
    </lineage>
</organism>
<evidence type="ECO:0000256" key="1">
    <source>
        <dbReference type="SAM" id="MobiDB-lite"/>
    </source>
</evidence>
<name>A0A7C9EW03_OPUST</name>
<reference evidence="2" key="1">
    <citation type="journal article" date="2013" name="J. Plant Res.">
        <title>Effect of fungi and light on seed germination of three Opuntia species from semiarid lands of central Mexico.</title>
        <authorList>
            <person name="Delgado-Sanchez P."/>
            <person name="Jimenez-Bremont J.F."/>
            <person name="Guerrero-Gonzalez Mde L."/>
            <person name="Flores J."/>
        </authorList>
    </citation>
    <scope>NUCLEOTIDE SEQUENCE</scope>
    <source>
        <tissue evidence="2">Cladode</tissue>
    </source>
</reference>
<feature type="compositionally biased region" description="Basic and acidic residues" evidence="1">
    <location>
        <begin position="81"/>
        <end position="90"/>
    </location>
</feature>
<feature type="compositionally biased region" description="Polar residues" evidence="1">
    <location>
        <begin position="63"/>
        <end position="80"/>
    </location>
</feature>
<sequence>MSNDEFLTCALQFLRQKSTKLFHKDNLHTQEEPQNSVFFLAISGDIYWALLSSSGTITISPLCGTQKQTNNNSPGKTSSNEGDKKEPRKQKEIKWEELIMLLSIVEQHSGLIVAFLLCYPF</sequence>
<accession>A0A7C9EW03</accession>
<evidence type="ECO:0000313" key="2">
    <source>
        <dbReference type="EMBL" id="MBA4674205.1"/>
    </source>
</evidence>
<feature type="region of interest" description="Disordered" evidence="1">
    <location>
        <begin position="63"/>
        <end position="90"/>
    </location>
</feature>
<dbReference type="AlphaFoldDB" id="A0A7C9EW03"/>
<dbReference type="EMBL" id="GISG01261882">
    <property type="protein sequence ID" value="MBA4674205.1"/>
    <property type="molecule type" value="Transcribed_RNA"/>
</dbReference>